<keyword evidence="6" id="KW-0408">Iron</keyword>
<dbReference type="InterPro" id="IPR045169">
    <property type="entry name" value="NO2/SO3_Rdtase_4Fe4S_prot"/>
</dbReference>
<evidence type="ECO:0000256" key="5">
    <source>
        <dbReference type="ARBA" id="ARBA00023002"/>
    </source>
</evidence>
<dbReference type="GO" id="GO:0016491">
    <property type="term" value="F:oxidoreductase activity"/>
    <property type="evidence" value="ECO:0007669"/>
    <property type="project" value="UniProtKB-KW"/>
</dbReference>
<dbReference type="InterPro" id="IPR006066">
    <property type="entry name" value="NO2/SO3_Rdtase_FeS/sirohaem_BS"/>
</dbReference>
<keyword evidence="3" id="KW-0349">Heme</keyword>
<dbReference type="Pfam" id="PF01077">
    <property type="entry name" value="NIR_SIR"/>
    <property type="match status" value="1"/>
</dbReference>
<reference evidence="10" key="1">
    <citation type="journal article" date="2017" name="Appl. Environ. Microbiol.">
        <title>Genomic Analysis of Calderihabitans maritimus KKC1, a Thermophilic, Hydrogenogenic, Carboxydotrophic Bacterium Isolated from Marine Sediment.</title>
        <authorList>
            <person name="Omae K."/>
            <person name="Yoneda Y."/>
            <person name="Fukuyama Y."/>
            <person name="Yoshida T."/>
            <person name="Sako Y."/>
        </authorList>
    </citation>
    <scope>NUCLEOTIDE SEQUENCE [LARGE SCALE GENOMIC DNA]</scope>
    <source>
        <strain evidence="10">KKC1</strain>
    </source>
</reference>
<dbReference type="InterPro" id="IPR045854">
    <property type="entry name" value="NO2/SO3_Rdtase_4Fe4S_sf"/>
</dbReference>
<name>A0A1Z5HR34_9FIRM</name>
<dbReference type="PROSITE" id="PS51379">
    <property type="entry name" value="4FE4S_FER_2"/>
    <property type="match status" value="2"/>
</dbReference>
<dbReference type="InterPro" id="IPR005117">
    <property type="entry name" value="NiRdtase/SiRdtase_haem-b_fer"/>
</dbReference>
<dbReference type="Proteomes" id="UP000197032">
    <property type="component" value="Unassembled WGS sequence"/>
</dbReference>
<dbReference type="GO" id="GO:0051539">
    <property type="term" value="F:4 iron, 4 sulfur cluster binding"/>
    <property type="evidence" value="ECO:0007669"/>
    <property type="project" value="UniProtKB-KW"/>
</dbReference>
<evidence type="ECO:0000256" key="4">
    <source>
        <dbReference type="ARBA" id="ARBA00022723"/>
    </source>
</evidence>
<accession>A0A1Z5HR34</accession>
<evidence type="ECO:0000256" key="2">
    <source>
        <dbReference type="ARBA" id="ARBA00022485"/>
    </source>
</evidence>
<proteinExistence type="inferred from homology"/>
<evidence type="ECO:0000256" key="7">
    <source>
        <dbReference type="ARBA" id="ARBA00023014"/>
    </source>
</evidence>
<feature type="domain" description="4Fe-4S ferredoxin-type" evidence="8">
    <location>
        <begin position="179"/>
        <end position="208"/>
    </location>
</feature>
<dbReference type="InterPro" id="IPR017896">
    <property type="entry name" value="4Fe4S_Fe-S-bd"/>
</dbReference>
<evidence type="ECO:0000256" key="1">
    <source>
        <dbReference type="ARBA" id="ARBA00010429"/>
    </source>
</evidence>
<keyword evidence="5" id="KW-0560">Oxidoreductase</keyword>
<keyword evidence="7" id="KW-0411">Iron-sulfur</keyword>
<evidence type="ECO:0000313" key="10">
    <source>
        <dbReference type="Proteomes" id="UP000197032"/>
    </source>
</evidence>
<keyword evidence="10" id="KW-1185">Reference proteome</keyword>
<comment type="caution">
    <text evidence="9">The sequence shown here is derived from an EMBL/GenBank/DDBJ whole genome shotgun (WGS) entry which is preliminary data.</text>
</comment>
<feature type="domain" description="4Fe-4S ferredoxin-type" evidence="8">
    <location>
        <begin position="148"/>
        <end position="178"/>
    </location>
</feature>
<dbReference type="AlphaFoldDB" id="A0A1Z5HR34"/>
<organism evidence="9 10">
    <name type="scientific">Calderihabitans maritimus</name>
    <dbReference type="NCBI Taxonomy" id="1246530"/>
    <lineage>
        <taxon>Bacteria</taxon>
        <taxon>Bacillati</taxon>
        <taxon>Bacillota</taxon>
        <taxon>Clostridia</taxon>
        <taxon>Neomoorellales</taxon>
        <taxon>Calderihabitantaceae</taxon>
        <taxon>Calderihabitans</taxon>
    </lineage>
</organism>
<evidence type="ECO:0000256" key="6">
    <source>
        <dbReference type="ARBA" id="ARBA00023004"/>
    </source>
</evidence>
<protein>
    <submittedName>
        <fullName evidence="9">Sulfite reductase, beta subunit</fullName>
    </submittedName>
</protein>
<dbReference type="EMBL" id="BDGJ01000032">
    <property type="protein sequence ID" value="GAW91740.1"/>
    <property type="molecule type" value="Genomic_DNA"/>
</dbReference>
<evidence type="ECO:0000259" key="8">
    <source>
        <dbReference type="PROSITE" id="PS51379"/>
    </source>
</evidence>
<comment type="similarity">
    <text evidence="1">Belongs to the nitrite and sulfite reductase 4Fe-4S domain family.</text>
</comment>
<keyword evidence="4" id="KW-0479">Metal-binding</keyword>
<sequence>MRSFFSQKQSNFSTIRLRVPVGIIYVEQLDALKEVAARYGSGRLHLTVRKTVEIPGVANKDIPRAIAQLASVGWYSSAFGDNIRNVVACPGAYSCPNAQVDTQSLGLEIDSNFASEEDLPAKIKIAVAGCPNSCTHPILNDIGIIGVTRVKVLQDKCERCYICVEDYCRENAIKKSEEGQVIIDPEACVDCGECVGKCLSNALVAESRAYRIFVGGKLGRHPQIGTYLADILTIPEVVDMVEVVLAVYKKYGQPGERLGELINRLSMERFRQLVVDYRKQKVKVACAQLVY</sequence>
<dbReference type="Gene3D" id="3.30.413.10">
    <property type="entry name" value="Sulfite Reductase Hemoprotein, domain 1"/>
    <property type="match status" value="1"/>
</dbReference>
<dbReference type="Gene3D" id="3.30.70.20">
    <property type="match status" value="1"/>
</dbReference>
<dbReference type="GO" id="GO:0020037">
    <property type="term" value="F:heme binding"/>
    <property type="evidence" value="ECO:0007669"/>
    <property type="project" value="InterPro"/>
</dbReference>
<evidence type="ECO:0000313" key="9">
    <source>
        <dbReference type="EMBL" id="GAW91740.1"/>
    </source>
</evidence>
<dbReference type="SUPFAM" id="SSF54862">
    <property type="entry name" value="4Fe-4S ferredoxins"/>
    <property type="match status" value="1"/>
</dbReference>
<dbReference type="InterPro" id="IPR006067">
    <property type="entry name" value="NO2/SO3_Rdtase_4Fe4S_dom"/>
</dbReference>
<dbReference type="GO" id="GO:0046872">
    <property type="term" value="F:metal ion binding"/>
    <property type="evidence" value="ECO:0007669"/>
    <property type="project" value="UniProtKB-KW"/>
</dbReference>
<dbReference type="PANTHER" id="PTHR11493">
    <property type="entry name" value="SULFITE REDUCTASE [NADPH] SUBUNIT BETA-RELATED"/>
    <property type="match status" value="1"/>
</dbReference>
<dbReference type="SUPFAM" id="SSF56014">
    <property type="entry name" value="Nitrite and sulphite reductase 4Fe-4S domain-like"/>
    <property type="match status" value="1"/>
</dbReference>
<dbReference type="PRINTS" id="PR00397">
    <property type="entry name" value="SIROHAEM"/>
</dbReference>
<gene>
    <name evidence="9" type="ORF">KKC1_09010</name>
</gene>
<dbReference type="SUPFAM" id="SSF55124">
    <property type="entry name" value="Nitrite/Sulfite reductase N-terminal domain-like"/>
    <property type="match status" value="1"/>
</dbReference>
<dbReference type="Pfam" id="PF03460">
    <property type="entry name" value="NIR_SIR_ferr"/>
    <property type="match status" value="1"/>
</dbReference>
<dbReference type="PANTHER" id="PTHR11493:SF54">
    <property type="entry name" value="ANAEROBIC SULFITE REDUCTASE SUBUNIT C"/>
    <property type="match status" value="1"/>
</dbReference>
<evidence type="ECO:0000256" key="3">
    <source>
        <dbReference type="ARBA" id="ARBA00022617"/>
    </source>
</evidence>
<dbReference type="InterPro" id="IPR036136">
    <property type="entry name" value="Nit/Sulf_reduc_fer-like_dom_sf"/>
</dbReference>
<keyword evidence="2" id="KW-0004">4Fe-4S</keyword>
<dbReference type="RefSeq" id="WP_192868068.1">
    <property type="nucleotide sequence ID" value="NZ_BDGJ01000032.1"/>
</dbReference>